<keyword evidence="3" id="KW-1185">Reference proteome</keyword>
<comment type="caution">
    <text evidence="2">The sequence shown here is derived from an EMBL/GenBank/DDBJ whole genome shotgun (WGS) entry which is preliminary data.</text>
</comment>
<name>A0A9N8QQ30_9FLAO</name>
<feature type="region of interest" description="Disordered" evidence="1">
    <location>
        <begin position="70"/>
        <end position="106"/>
    </location>
</feature>
<accession>A0A9N8QQ30</accession>
<sequence length="213" mass="23121">MDPIYGLASAFSNRLKLIGNDGKNAGKVYIATGSVRRDVERATKKGENYTGDLTDSGKVALIPTGSRLNSVRESISDTKKSGRENGGYAFKGDSKPTRSNEGGAAKQYENDKGQIVTEAGMKVFQGVIPKDASNLEMYWHNHPDVKISTTNLGHSNPSGADYDFQGILEDRGYNENTFVVGIGTSNVTYYNGTGSVVTVVMYQKCWFPLLIDV</sequence>
<proteinExistence type="predicted"/>
<gene>
    <name evidence="2" type="ORF">CHRY9390_00815</name>
</gene>
<evidence type="ECO:0000256" key="1">
    <source>
        <dbReference type="SAM" id="MobiDB-lite"/>
    </source>
</evidence>
<organism evidence="2 3">
    <name type="scientific">Chryseobacterium aquaeductus</name>
    <dbReference type="NCBI Taxonomy" id="2675056"/>
    <lineage>
        <taxon>Bacteria</taxon>
        <taxon>Pseudomonadati</taxon>
        <taxon>Bacteroidota</taxon>
        <taxon>Flavobacteriia</taxon>
        <taxon>Flavobacteriales</taxon>
        <taxon>Weeksellaceae</taxon>
        <taxon>Chryseobacterium group</taxon>
        <taxon>Chryseobacterium</taxon>
    </lineage>
</organism>
<dbReference type="EMBL" id="CAJIMS010000001">
    <property type="protein sequence ID" value="CAD7801699.1"/>
    <property type="molecule type" value="Genomic_DNA"/>
</dbReference>
<feature type="compositionally biased region" description="Basic and acidic residues" evidence="1">
    <location>
        <begin position="74"/>
        <end position="83"/>
    </location>
</feature>
<evidence type="ECO:0000313" key="2">
    <source>
        <dbReference type="EMBL" id="CAD7801699.1"/>
    </source>
</evidence>
<dbReference type="AlphaFoldDB" id="A0A9N8QQ30"/>
<reference evidence="2" key="1">
    <citation type="submission" date="2020-12" db="EMBL/GenBank/DDBJ databases">
        <authorList>
            <person name="Rodrigo-Torres L."/>
            <person name="Arahal R. D."/>
            <person name="Lucena T."/>
        </authorList>
    </citation>
    <scope>NUCLEOTIDE SEQUENCE</scope>
    <source>
        <strain evidence="2">CECT 9390</strain>
    </source>
</reference>
<evidence type="ECO:0000313" key="3">
    <source>
        <dbReference type="Proteomes" id="UP000662618"/>
    </source>
</evidence>
<protein>
    <submittedName>
        <fullName evidence="2">Uncharacterized protein</fullName>
    </submittedName>
</protein>
<dbReference type="Proteomes" id="UP000662618">
    <property type="component" value="Unassembled WGS sequence"/>
</dbReference>